<proteinExistence type="predicted"/>
<comment type="caution">
    <text evidence="1">The sequence shown here is derived from an EMBL/GenBank/DDBJ whole genome shotgun (WGS) entry which is preliminary data.</text>
</comment>
<protein>
    <submittedName>
        <fullName evidence="1">Uncharacterized protein</fullName>
    </submittedName>
</protein>
<dbReference type="Proteomes" id="UP000434957">
    <property type="component" value="Unassembled WGS sequence"/>
</dbReference>
<sequence>MAPIVVLAKGITLVMNATNTASVMGGRTAMGFC</sequence>
<accession>A0A6A4AXU6</accession>
<name>A0A6A4AXU6_9STRA</name>
<organism evidence="1 2">
    <name type="scientific">Phytophthora rubi</name>
    <dbReference type="NCBI Taxonomy" id="129364"/>
    <lineage>
        <taxon>Eukaryota</taxon>
        <taxon>Sar</taxon>
        <taxon>Stramenopiles</taxon>
        <taxon>Oomycota</taxon>
        <taxon>Peronosporomycetes</taxon>
        <taxon>Peronosporales</taxon>
        <taxon>Peronosporaceae</taxon>
        <taxon>Phytophthora</taxon>
    </lineage>
</organism>
<dbReference type="EMBL" id="QXFT01008807">
    <property type="protein sequence ID" value="KAE9263687.1"/>
    <property type="molecule type" value="Genomic_DNA"/>
</dbReference>
<evidence type="ECO:0000313" key="2">
    <source>
        <dbReference type="Proteomes" id="UP000434957"/>
    </source>
</evidence>
<reference evidence="1 2" key="1">
    <citation type="submission" date="2018-08" db="EMBL/GenBank/DDBJ databases">
        <title>Genomic investigation of the strawberry pathogen Phytophthora fragariae indicates pathogenicity is determined by transcriptional variation in three key races.</title>
        <authorList>
            <person name="Adams T.M."/>
            <person name="Armitage A.D."/>
            <person name="Sobczyk M.K."/>
            <person name="Bates H.J."/>
            <person name="Dunwell J.M."/>
            <person name="Nellist C.F."/>
            <person name="Harrison R.J."/>
        </authorList>
    </citation>
    <scope>NUCLEOTIDE SEQUENCE [LARGE SCALE GENOMIC DNA]</scope>
    <source>
        <strain evidence="1 2">SCRP333</strain>
    </source>
</reference>
<evidence type="ECO:0000313" key="1">
    <source>
        <dbReference type="EMBL" id="KAE9263687.1"/>
    </source>
</evidence>
<gene>
    <name evidence="1" type="ORF">PR003_g33067</name>
</gene>
<dbReference type="AlphaFoldDB" id="A0A6A4AXU6"/>
<keyword evidence="2" id="KW-1185">Reference proteome</keyword>